<proteinExistence type="predicted"/>
<protein>
    <submittedName>
        <fullName evidence="1">Uncharacterized protein</fullName>
    </submittedName>
</protein>
<reference evidence="1" key="1">
    <citation type="submission" date="2019-11" db="EMBL/GenBank/DDBJ databases">
        <authorList>
            <person name="Feng L."/>
        </authorList>
    </citation>
    <scope>NUCLEOTIDE SEQUENCE</scope>
    <source>
        <strain evidence="1">CUreolyticusLFYP111</strain>
    </source>
</reference>
<sequence length="54" mass="6239">MIYLVQTDTTAGFLSKNLHEINHIKNRDLNQSCLITTASFNELLNFPRVLKKFS</sequence>
<dbReference type="EMBL" id="CACRSK010000002">
    <property type="protein sequence ID" value="VYS93141.1"/>
    <property type="molecule type" value="Genomic_DNA"/>
</dbReference>
<organism evidence="1">
    <name type="scientific">Campylobacter ureolyticus</name>
    <dbReference type="NCBI Taxonomy" id="827"/>
    <lineage>
        <taxon>Bacteria</taxon>
        <taxon>Pseudomonadati</taxon>
        <taxon>Campylobacterota</taxon>
        <taxon>Epsilonproteobacteria</taxon>
        <taxon>Campylobacterales</taxon>
        <taxon>Campylobacteraceae</taxon>
        <taxon>Campylobacter</taxon>
    </lineage>
</organism>
<name>A0A6N2SM20_9BACT</name>
<accession>A0A6N2SM20</accession>
<dbReference type="AlphaFoldDB" id="A0A6N2SM20"/>
<gene>
    <name evidence="1" type="ORF">CULFYP111_00931</name>
</gene>
<evidence type="ECO:0000313" key="1">
    <source>
        <dbReference type="EMBL" id="VYS93141.1"/>
    </source>
</evidence>